<comment type="caution">
    <text evidence="2">The sequence shown here is derived from an EMBL/GenBank/DDBJ whole genome shotgun (WGS) entry which is preliminary data.</text>
</comment>
<evidence type="ECO:0000256" key="1">
    <source>
        <dbReference type="SAM" id="Coils"/>
    </source>
</evidence>
<feature type="coiled-coil region" evidence="1">
    <location>
        <begin position="5"/>
        <end position="32"/>
    </location>
</feature>
<reference evidence="2 3" key="1">
    <citation type="journal article" date="2015" name="BMC Genomics">
        <title>Genome mining reveals unlocked bioactive potential of marine Gram-negative bacteria.</title>
        <authorList>
            <person name="Machado H."/>
            <person name="Sonnenschein E.C."/>
            <person name="Melchiorsen J."/>
            <person name="Gram L."/>
        </authorList>
    </citation>
    <scope>NUCLEOTIDE SEQUENCE [LARGE SCALE GENOMIC DNA]</scope>
    <source>
        <strain evidence="2 3">S3137</strain>
    </source>
</reference>
<dbReference type="EMBL" id="JXXZ01000010">
    <property type="protein sequence ID" value="KJY98709.1"/>
    <property type="molecule type" value="Genomic_DNA"/>
</dbReference>
<protein>
    <submittedName>
        <fullName evidence="2">Prephenate dehydrogenase</fullName>
    </submittedName>
</protein>
<evidence type="ECO:0000313" key="2">
    <source>
        <dbReference type="EMBL" id="KJY98709.1"/>
    </source>
</evidence>
<organism evidence="2 3">
    <name type="scientific">Pseudoalteromonas ruthenica</name>
    <dbReference type="NCBI Taxonomy" id="151081"/>
    <lineage>
        <taxon>Bacteria</taxon>
        <taxon>Pseudomonadati</taxon>
        <taxon>Pseudomonadota</taxon>
        <taxon>Gammaproteobacteria</taxon>
        <taxon>Alteromonadales</taxon>
        <taxon>Pseudoalteromonadaceae</taxon>
        <taxon>Pseudoalteromonas</taxon>
    </lineage>
</organism>
<dbReference type="PATRIC" id="fig|151081.8.peg.3346"/>
<dbReference type="eggNOG" id="ENOG5032Y6W">
    <property type="taxonomic scope" value="Bacteria"/>
</dbReference>
<gene>
    <name evidence="2" type="ORF">TW72_13390</name>
</gene>
<keyword evidence="3" id="KW-1185">Reference proteome</keyword>
<dbReference type="OrthoDB" id="7067468at2"/>
<name>A0A0F4PJ83_9GAMM</name>
<dbReference type="GeneID" id="58229488"/>
<keyword evidence="1" id="KW-0175">Coiled coil</keyword>
<sequence>MHAIIEKLNENLKLAYRQALDADQKLDQLQKEGHGKFQALFNRDAGFDFEAKRFKPYVLDVAADVEALSQAEQLDEQKLKQTVVKLQHILTLLATFKDQ</sequence>
<dbReference type="RefSeq" id="WP_045980396.1">
    <property type="nucleotide sequence ID" value="NZ_CP023396.1"/>
</dbReference>
<dbReference type="AlphaFoldDB" id="A0A0F4PJ83"/>
<dbReference type="Proteomes" id="UP000033664">
    <property type="component" value="Unassembled WGS sequence"/>
</dbReference>
<proteinExistence type="predicted"/>
<accession>A0A0F4PJ83</accession>
<evidence type="ECO:0000313" key="3">
    <source>
        <dbReference type="Proteomes" id="UP000033664"/>
    </source>
</evidence>